<protein>
    <submittedName>
        <fullName evidence="1">Uncharacterized protein</fullName>
    </submittedName>
</protein>
<comment type="caution">
    <text evidence="1">The sequence shown here is derived from an EMBL/GenBank/DDBJ whole genome shotgun (WGS) entry which is preliminary data.</text>
</comment>
<proteinExistence type="predicted"/>
<dbReference type="Proteomes" id="UP001207468">
    <property type="component" value="Unassembled WGS sequence"/>
</dbReference>
<name>A0ACC0U9Y6_9AGAM</name>
<dbReference type="EMBL" id="JAGFNK010000094">
    <property type="protein sequence ID" value="KAI9508360.1"/>
    <property type="molecule type" value="Genomic_DNA"/>
</dbReference>
<accession>A0ACC0U9Y6</accession>
<evidence type="ECO:0000313" key="1">
    <source>
        <dbReference type="EMBL" id="KAI9508360.1"/>
    </source>
</evidence>
<keyword evidence="2" id="KW-1185">Reference proteome</keyword>
<organism evidence="1 2">
    <name type="scientific">Russula earlei</name>
    <dbReference type="NCBI Taxonomy" id="71964"/>
    <lineage>
        <taxon>Eukaryota</taxon>
        <taxon>Fungi</taxon>
        <taxon>Dikarya</taxon>
        <taxon>Basidiomycota</taxon>
        <taxon>Agaricomycotina</taxon>
        <taxon>Agaricomycetes</taxon>
        <taxon>Russulales</taxon>
        <taxon>Russulaceae</taxon>
        <taxon>Russula</taxon>
    </lineage>
</organism>
<sequence length="442" mass="50111">MATYISSSKPALVPLENVKRKPRTLVLCFDGTTDQYSTKNTNVIKFYSLLRKDKAEEQVCYYQAGIGTYFAPGVVQPIFQWAARMLDEAIAWYLYEHVIDGYKFLMQNYNVGDKVCLFGFSRGAYTARALAGMLHKVGLLSRDNVEQVPFAYKLFKSRSKSDRALTQGFKVTFCREVPIDFVGVWDTVASVGIVKGRTLPYVDTNRTIRVFRQALSLDEHRTKFRPNLYYHQVSSKKSCSAEDQTQSGPGAVPARALTDELFQTDVKEVWFAGCHSDVGGGSALDKDGHSLANIPLRWMVEQAVNADCGILFHWDAFDRWHIPSSIGSHVYKSLRCGEGAAATEDGPNRKINQQDAQDAVRPIHDELKRIPLWWILEFLPLSFTYQNQQGNLATSFFPNFGRGRWVPPSPLFHTSVKIRRDDLKLKYKPRASYKKGTEHYGS</sequence>
<reference evidence="1" key="1">
    <citation type="submission" date="2021-03" db="EMBL/GenBank/DDBJ databases">
        <title>Evolutionary priming and transition to the ectomycorrhizal habit in an iconic lineage of mushroom-forming fungi: is preadaptation a requirement?</title>
        <authorList>
            <consortium name="DOE Joint Genome Institute"/>
            <person name="Looney B.P."/>
            <person name="Miyauchi S."/>
            <person name="Morin E."/>
            <person name="Drula E."/>
            <person name="Courty P.E."/>
            <person name="Chicoki N."/>
            <person name="Fauchery L."/>
            <person name="Kohler A."/>
            <person name="Kuo A."/>
            <person name="LaButti K."/>
            <person name="Pangilinan J."/>
            <person name="Lipzen A."/>
            <person name="Riley R."/>
            <person name="Andreopoulos W."/>
            <person name="He G."/>
            <person name="Johnson J."/>
            <person name="Barry K.W."/>
            <person name="Grigoriev I.V."/>
            <person name="Nagy L."/>
            <person name="Hibbett D."/>
            <person name="Henrissat B."/>
            <person name="Matheny P.B."/>
            <person name="Labbe J."/>
            <person name="Martin A.F."/>
        </authorList>
    </citation>
    <scope>NUCLEOTIDE SEQUENCE</scope>
    <source>
        <strain evidence="1">BPL698</strain>
    </source>
</reference>
<gene>
    <name evidence="1" type="ORF">F5148DRAFT_918894</name>
</gene>
<evidence type="ECO:0000313" key="2">
    <source>
        <dbReference type="Proteomes" id="UP001207468"/>
    </source>
</evidence>